<dbReference type="EMBL" id="GBXM01066930">
    <property type="protein sequence ID" value="JAH41647.1"/>
    <property type="molecule type" value="Transcribed_RNA"/>
</dbReference>
<name>A0A0E9SK82_ANGAN</name>
<reference evidence="1" key="1">
    <citation type="submission" date="2014-11" db="EMBL/GenBank/DDBJ databases">
        <authorList>
            <person name="Amaro Gonzalez C."/>
        </authorList>
    </citation>
    <scope>NUCLEOTIDE SEQUENCE</scope>
</reference>
<reference evidence="1" key="2">
    <citation type="journal article" date="2015" name="Fish Shellfish Immunol.">
        <title>Early steps in the European eel (Anguilla anguilla)-Vibrio vulnificus interaction in the gills: Role of the RtxA13 toxin.</title>
        <authorList>
            <person name="Callol A."/>
            <person name="Pajuelo D."/>
            <person name="Ebbesson L."/>
            <person name="Teles M."/>
            <person name="MacKenzie S."/>
            <person name="Amaro C."/>
        </authorList>
    </citation>
    <scope>NUCLEOTIDE SEQUENCE</scope>
</reference>
<protein>
    <submittedName>
        <fullName evidence="1">Uncharacterized protein</fullName>
    </submittedName>
</protein>
<dbReference type="AlphaFoldDB" id="A0A0E9SK82"/>
<proteinExistence type="predicted"/>
<organism evidence="1">
    <name type="scientific">Anguilla anguilla</name>
    <name type="common">European freshwater eel</name>
    <name type="synonym">Muraena anguilla</name>
    <dbReference type="NCBI Taxonomy" id="7936"/>
    <lineage>
        <taxon>Eukaryota</taxon>
        <taxon>Metazoa</taxon>
        <taxon>Chordata</taxon>
        <taxon>Craniata</taxon>
        <taxon>Vertebrata</taxon>
        <taxon>Euteleostomi</taxon>
        <taxon>Actinopterygii</taxon>
        <taxon>Neopterygii</taxon>
        <taxon>Teleostei</taxon>
        <taxon>Anguilliformes</taxon>
        <taxon>Anguillidae</taxon>
        <taxon>Anguilla</taxon>
    </lineage>
</organism>
<sequence length="24" mass="2803">MIECHIGCAIRHPWSRLMSLYQTG</sequence>
<evidence type="ECO:0000313" key="1">
    <source>
        <dbReference type="EMBL" id="JAH41647.1"/>
    </source>
</evidence>
<accession>A0A0E9SK82</accession>